<dbReference type="Proteomes" id="UP001163823">
    <property type="component" value="Chromosome 3"/>
</dbReference>
<keyword evidence="9" id="KW-0812">Transmembrane</keyword>
<name>A0AAD7VGN8_QUISA</name>
<dbReference type="EMBL" id="JARAOO010000003">
    <property type="protein sequence ID" value="KAJ7974934.1"/>
    <property type="molecule type" value="Genomic_DNA"/>
</dbReference>
<comment type="similarity">
    <text evidence="2 6">Belongs to the enhancer of polycomb family.</text>
</comment>
<evidence type="ECO:0000313" key="12">
    <source>
        <dbReference type="Proteomes" id="UP001163823"/>
    </source>
</evidence>
<keyword evidence="9" id="KW-0472">Membrane</keyword>
<keyword evidence="4 6" id="KW-0804">Transcription</keyword>
<comment type="subcellular location">
    <subcellularLocation>
        <location evidence="1 6">Nucleus</location>
    </subcellularLocation>
</comment>
<dbReference type="Pfam" id="PF10513">
    <property type="entry name" value="EPL1"/>
    <property type="match status" value="1"/>
</dbReference>
<comment type="caution">
    <text evidence="11">The sequence shown here is derived from an EMBL/GenBank/DDBJ whole genome shotgun (WGS) entry which is preliminary data.</text>
</comment>
<evidence type="ECO:0000256" key="6">
    <source>
        <dbReference type="RuleBase" id="RU361124"/>
    </source>
</evidence>
<dbReference type="PANTHER" id="PTHR14898">
    <property type="entry name" value="ENHANCER OF POLYCOMB"/>
    <property type="match status" value="1"/>
</dbReference>
<evidence type="ECO:0000256" key="7">
    <source>
        <dbReference type="SAM" id="Coils"/>
    </source>
</evidence>
<evidence type="ECO:0000256" key="4">
    <source>
        <dbReference type="ARBA" id="ARBA00023163"/>
    </source>
</evidence>
<evidence type="ECO:0000313" key="11">
    <source>
        <dbReference type="EMBL" id="KAJ7974934.1"/>
    </source>
</evidence>
<reference evidence="11" key="1">
    <citation type="journal article" date="2023" name="Science">
        <title>Elucidation of the pathway for biosynthesis of saponin adjuvants from the soapbark tree.</title>
        <authorList>
            <person name="Reed J."/>
            <person name="Orme A."/>
            <person name="El-Demerdash A."/>
            <person name="Owen C."/>
            <person name="Martin L.B.B."/>
            <person name="Misra R.C."/>
            <person name="Kikuchi S."/>
            <person name="Rejzek M."/>
            <person name="Martin A.C."/>
            <person name="Harkess A."/>
            <person name="Leebens-Mack J."/>
            <person name="Louveau T."/>
            <person name="Stephenson M.J."/>
            <person name="Osbourn A."/>
        </authorList>
    </citation>
    <scope>NUCLEOTIDE SEQUENCE</scope>
    <source>
        <strain evidence="11">S10</strain>
    </source>
</reference>
<gene>
    <name evidence="11" type="ORF">O6P43_004926</name>
</gene>
<proteinExistence type="inferred from homology"/>
<dbReference type="InterPro" id="IPR019542">
    <property type="entry name" value="Enhancer_polycomb-like_N"/>
</dbReference>
<dbReference type="EMBL" id="JARAOO010000003">
    <property type="protein sequence ID" value="KAJ7974933.1"/>
    <property type="molecule type" value="Genomic_DNA"/>
</dbReference>
<keyword evidence="5 6" id="KW-0539">Nucleus</keyword>
<sequence length="796" mass="89126">MPSVGMRRTTRVFGVVKGVDGARVLRSGRRLWPESDDGKLKRGVEGDDWLKLVKTTGKGDGGGGGMAFKHNGWPRGAVKTKQQVSVIDIDDDGGEELNKPNEDSVAVTDGNGLGHDRMFGIIYRRKRTRLDAESHDFSANTETKQGPNRKMFGLHFSRRQRRKKGDSEESVADSFGSHTRALAVVVESPFGGSYCFSCFLFTVLSYVKRKRPRLKQLSAFVLSQPLNGVYASQGIHFQQDRVSSSTADAGICQIFGTTQFIPLFCVHFSAIPLCFKYIYSMMLRRSMFRSFALVNNSVDVHSKSEMMTNSPEAHSEHHILCIPSEGEHSKSRPTVPDPDDSENRLLIHPSTRGSKLASRNTQYKNVLNSRGIQKRRSSLRRRKARNPSVAGLHKSNGVLVSDLVGSRKNNIPFSSVVSNKKLRSSVQSFSSENSVVDSTNATDPSFCSTNLLVVEPDKCYRVEGAIIMLEISASKELLLVVKKDGLTRYSLKAEKGMRPCSNNRFTHVIMWTLDNGWKLEFPNRQDWLVFKDLYKECSERNVPAPSSKCIPVPGVHEISCYGDDNDVPFQRPDAYISFNGDELSRAMAKSTANYDMDSEDEEWLTKLNNEFQERVSVDNFELMVDAFEKALFCNPDDFSDEKAAAVLCLDLGGREVVEVVFSYWMKKRKQKRSSLLKVFQGHQSKRASLIPKPFMRKRRSFKRQPSQSSRGKQPSVLQAMAAARDALEERNAMQKVEEAKAAANRAMELAILKRQRAQALMENADLAAYKAKMSIRIAEAARVSGSTDASAGYFLD</sequence>
<feature type="compositionally biased region" description="Basic residues" evidence="8">
    <location>
        <begin position="372"/>
        <end position="385"/>
    </location>
</feature>
<dbReference type="GO" id="GO:0006357">
    <property type="term" value="P:regulation of transcription by RNA polymerase II"/>
    <property type="evidence" value="ECO:0007669"/>
    <property type="project" value="InterPro"/>
</dbReference>
<protein>
    <recommendedName>
        <fullName evidence="6">Enhancer of polycomb-like protein</fullName>
    </recommendedName>
</protein>
<evidence type="ECO:0000256" key="8">
    <source>
        <dbReference type="SAM" id="MobiDB-lite"/>
    </source>
</evidence>
<feature type="coiled-coil region" evidence="7">
    <location>
        <begin position="726"/>
        <end position="753"/>
    </location>
</feature>
<dbReference type="InterPro" id="IPR024943">
    <property type="entry name" value="Enhancer_polycomb"/>
</dbReference>
<evidence type="ECO:0000256" key="2">
    <source>
        <dbReference type="ARBA" id="ARBA00008035"/>
    </source>
</evidence>
<dbReference type="AlphaFoldDB" id="A0AAD7VGN8"/>
<feature type="domain" description="Enhancer of polycomb-like N-terminal" evidence="10">
    <location>
        <begin position="545"/>
        <end position="629"/>
    </location>
</feature>
<dbReference type="GO" id="GO:0035267">
    <property type="term" value="C:NuA4 histone acetyltransferase complex"/>
    <property type="evidence" value="ECO:0007669"/>
    <property type="project" value="InterPro"/>
</dbReference>
<accession>A0AAD7VGN8</accession>
<keyword evidence="12" id="KW-1185">Reference proteome</keyword>
<feature type="transmembrane region" description="Helical" evidence="9">
    <location>
        <begin position="260"/>
        <end position="279"/>
    </location>
</feature>
<evidence type="ECO:0000259" key="10">
    <source>
        <dbReference type="Pfam" id="PF10513"/>
    </source>
</evidence>
<feature type="region of interest" description="Disordered" evidence="8">
    <location>
        <begin position="326"/>
        <end position="392"/>
    </location>
</feature>
<organism evidence="11 12">
    <name type="scientific">Quillaja saponaria</name>
    <name type="common">Soap bark tree</name>
    <dbReference type="NCBI Taxonomy" id="32244"/>
    <lineage>
        <taxon>Eukaryota</taxon>
        <taxon>Viridiplantae</taxon>
        <taxon>Streptophyta</taxon>
        <taxon>Embryophyta</taxon>
        <taxon>Tracheophyta</taxon>
        <taxon>Spermatophyta</taxon>
        <taxon>Magnoliopsida</taxon>
        <taxon>eudicotyledons</taxon>
        <taxon>Gunneridae</taxon>
        <taxon>Pentapetalae</taxon>
        <taxon>rosids</taxon>
        <taxon>fabids</taxon>
        <taxon>Fabales</taxon>
        <taxon>Quillajaceae</taxon>
        <taxon>Quillaja</taxon>
    </lineage>
</organism>
<evidence type="ECO:0000256" key="5">
    <source>
        <dbReference type="ARBA" id="ARBA00023242"/>
    </source>
</evidence>
<evidence type="ECO:0000256" key="9">
    <source>
        <dbReference type="SAM" id="Phobius"/>
    </source>
</evidence>
<evidence type="ECO:0000256" key="1">
    <source>
        <dbReference type="ARBA" id="ARBA00004123"/>
    </source>
</evidence>
<keyword evidence="9" id="KW-1133">Transmembrane helix</keyword>
<keyword evidence="3 6" id="KW-0805">Transcription regulation</keyword>
<evidence type="ECO:0000256" key="3">
    <source>
        <dbReference type="ARBA" id="ARBA00023015"/>
    </source>
</evidence>
<feature type="compositionally biased region" description="Polar residues" evidence="8">
    <location>
        <begin position="351"/>
        <end position="371"/>
    </location>
</feature>
<keyword evidence="7" id="KW-0175">Coiled coil</keyword>
<dbReference type="KEGG" id="qsa:O6P43_004926"/>
<dbReference type="GO" id="GO:0005634">
    <property type="term" value="C:nucleus"/>
    <property type="evidence" value="ECO:0007669"/>
    <property type="project" value="UniProtKB-SubCell"/>
</dbReference>